<evidence type="ECO:0000313" key="9">
    <source>
        <dbReference type="EMBL" id="SBS60316.1"/>
    </source>
</evidence>
<evidence type="ECO:0000259" key="8">
    <source>
        <dbReference type="PROSITE" id="PS50930"/>
    </source>
</evidence>
<dbReference type="AlphaFoldDB" id="A0A1C3IG11"/>
<dbReference type="GO" id="GO:0000156">
    <property type="term" value="F:phosphorelay response regulator activity"/>
    <property type="evidence" value="ECO:0007669"/>
    <property type="project" value="TreeGrafter"/>
</dbReference>
<dbReference type="RefSeq" id="WP_065677985.1">
    <property type="nucleotide sequence ID" value="NZ_AP025461.1"/>
</dbReference>
<dbReference type="InterPro" id="IPR011006">
    <property type="entry name" value="CheY-like_superfamily"/>
</dbReference>
<dbReference type="FunFam" id="3.40.50.2300:FF:000051">
    <property type="entry name" value="Two-component response regulator yehT"/>
    <property type="match status" value="1"/>
</dbReference>
<dbReference type="Proteomes" id="UP000092876">
    <property type="component" value="Unassembled WGS sequence"/>
</dbReference>
<evidence type="ECO:0000256" key="6">
    <source>
        <dbReference type="PROSITE-ProRule" id="PRU00169"/>
    </source>
</evidence>
<evidence type="ECO:0000313" key="10">
    <source>
        <dbReference type="Proteomes" id="UP000092876"/>
    </source>
</evidence>
<evidence type="ECO:0000256" key="3">
    <source>
        <dbReference type="ARBA" id="ARBA00023015"/>
    </source>
</evidence>
<dbReference type="Gene3D" id="3.40.50.2300">
    <property type="match status" value="1"/>
</dbReference>
<proteinExistence type="predicted"/>
<dbReference type="Gene3D" id="2.40.50.1020">
    <property type="entry name" value="LytTr DNA-binding domain"/>
    <property type="match status" value="1"/>
</dbReference>
<dbReference type="PROSITE" id="PS50110">
    <property type="entry name" value="RESPONSE_REGULATORY"/>
    <property type="match status" value="1"/>
</dbReference>
<organism evidence="9 10">
    <name type="scientific">Vibrio atlanticus</name>
    <dbReference type="NCBI Taxonomy" id="693153"/>
    <lineage>
        <taxon>Bacteria</taxon>
        <taxon>Pseudomonadati</taxon>
        <taxon>Pseudomonadota</taxon>
        <taxon>Gammaproteobacteria</taxon>
        <taxon>Vibrionales</taxon>
        <taxon>Vibrionaceae</taxon>
        <taxon>Vibrio</taxon>
    </lineage>
</organism>
<dbReference type="EMBL" id="FLQP01000002">
    <property type="protein sequence ID" value="SBS60316.1"/>
    <property type="molecule type" value="Genomic_DNA"/>
</dbReference>
<accession>A0A1C3IG11</accession>
<reference evidence="10" key="1">
    <citation type="submission" date="2016-06" db="EMBL/GenBank/DDBJ databases">
        <authorList>
            <person name="Rodrigo-Torres Lidia"/>
            <person name="Arahal R.David."/>
        </authorList>
    </citation>
    <scope>NUCLEOTIDE SEQUENCE [LARGE SCALE GENOMIC DNA]</scope>
    <source>
        <strain evidence="10">CECT 7223</strain>
    </source>
</reference>
<feature type="domain" description="Response regulatory" evidence="7">
    <location>
        <begin position="11"/>
        <end position="126"/>
    </location>
</feature>
<dbReference type="GO" id="GO:0005829">
    <property type="term" value="C:cytosol"/>
    <property type="evidence" value="ECO:0007669"/>
    <property type="project" value="TreeGrafter"/>
</dbReference>
<evidence type="ECO:0000256" key="1">
    <source>
        <dbReference type="ARBA" id="ARBA00022553"/>
    </source>
</evidence>
<keyword evidence="1 6" id="KW-0597">Phosphoprotein</keyword>
<dbReference type="Pfam" id="PF00072">
    <property type="entry name" value="Response_reg"/>
    <property type="match status" value="1"/>
</dbReference>
<dbReference type="GO" id="GO:0032993">
    <property type="term" value="C:protein-DNA complex"/>
    <property type="evidence" value="ECO:0007669"/>
    <property type="project" value="TreeGrafter"/>
</dbReference>
<evidence type="ECO:0000256" key="4">
    <source>
        <dbReference type="ARBA" id="ARBA00023125"/>
    </source>
</evidence>
<evidence type="ECO:0000256" key="5">
    <source>
        <dbReference type="ARBA" id="ARBA00023163"/>
    </source>
</evidence>
<keyword evidence="4" id="KW-0238">DNA-binding</keyword>
<keyword evidence="2" id="KW-0902">Two-component regulatory system</keyword>
<sequence length="288" mass="32192">MNNPAIQPSVTAIIADDEALLRHHLDKSLAEVWPELEIVGKAQNGLEAMQSIQQLKPDVAFLDIRMPELDGISLAKQLNKLDSPPLIVFITAYDEYAVKAFEHNAMDYLLKPINEERLLATCQKVQVRLSSNQTQSGITPEQPDITALMAQLQQLSQSSSQQTQPPYLSQPLYQQQKKHLTWLKASVGEDIHLIAVDDVAYFKAEDKYVSIFKKGQGGLLEEFILRVSLKELIAQLNPDEFWQIHRSVVVKVSAIDKVKKGLSGQMSAYVSGEKLPISRASQALFKGM</sequence>
<dbReference type="PANTHER" id="PTHR48111">
    <property type="entry name" value="REGULATOR OF RPOS"/>
    <property type="match status" value="1"/>
</dbReference>
<dbReference type="GO" id="GO:0006355">
    <property type="term" value="P:regulation of DNA-templated transcription"/>
    <property type="evidence" value="ECO:0007669"/>
    <property type="project" value="TreeGrafter"/>
</dbReference>
<dbReference type="SMART" id="SM00850">
    <property type="entry name" value="LytTR"/>
    <property type="match status" value="1"/>
</dbReference>
<protein>
    <submittedName>
        <fullName evidence="9">Transcriptional regulatory protein YehT</fullName>
    </submittedName>
</protein>
<dbReference type="CDD" id="cd17532">
    <property type="entry name" value="REC_LytTR_AlgR-like"/>
    <property type="match status" value="1"/>
</dbReference>
<feature type="domain" description="HTH LytTR-type" evidence="8">
    <location>
        <begin position="183"/>
        <end position="288"/>
    </location>
</feature>
<feature type="modified residue" description="4-aspartylphosphate" evidence="6">
    <location>
        <position position="63"/>
    </location>
</feature>
<keyword evidence="3" id="KW-0805">Transcription regulation</keyword>
<dbReference type="SUPFAM" id="SSF52172">
    <property type="entry name" value="CheY-like"/>
    <property type="match status" value="1"/>
</dbReference>
<evidence type="ECO:0000259" key="7">
    <source>
        <dbReference type="PROSITE" id="PS50110"/>
    </source>
</evidence>
<dbReference type="PROSITE" id="PS50930">
    <property type="entry name" value="HTH_LYTTR"/>
    <property type="match status" value="1"/>
</dbReference>
<dbReference type="SMART" id="SM00448">
    <property type="entry name" value="REC"/>
    <property type="match status" value="1"/>
</dbReference>
<dbReference type="PANTHER" id="PTHR48111:SF69">
    <property type="entry name" value="RESPONSE REGULATOR RECEIVER"/>
    <property type="match status" value="1"/>
</dbReference>
<dbReference type="Pfam" id="PF04397">
    <property type="entry name" value="LytTR"/>
    <property type="match status" value="1"/>
</dbReference>
<name>A0A1C3IG11_9VIBR</name>
<dbReference type="InterPro" id="IPR039420">
    <property type="entry name" value="WalR-like"/>
</dbReference>
<dbReference type="InterPro" id="IPR007492">
    <property type="entry name" value="LytTR_DNA-bd_dom"/>
</dbReference>
<dbReference type="GeneID" id="94234766"/>
<gene>
    <name evidence="9" type="primary">yehT_1</name>
    <name evidence="9" type="ORF">VAT7223_00111</name>
</gene>
<dbReference type="InterPro" id="IPR001789">
    <property type="entry name" value="Sig_transdc_resp-reg_receiver"/>
</dbReference>
<keyword evidence="5" id="KW-0804">Transcription</keyword>
<dbReference type="GO" id="GO:0000976">
    <property type="term" value="F:transcription cis-regulatory region binding"/>
    <property type="evidence" value="ECO:0007669"/>
    <property type="project" value="TreeGrafter"/>
</dbReference>
<evidence type="ECO:0000256" key="2">
    <source>
        <dbReference type="ARBA" id="ARBA00023012"/>
    </source>
</evidence>